<organism evidence="4 5">
    <name type="scientific">Candidatus Daviesbacteria bacterium RIFCSPHIGHO2_02_FULL_43_12</name>
    <dbReference type="NCBI Taxonomy" id="1797776"/>
    <lineage>
        <taxon>Bacteria</taxon>
        <taxon>Candidatus Daviesiibacteriota</taxon>
    </lineage>
</organism>
<evidence type="ECO:0000313" key="4">
    <source>
        <dbReference type="EMBL" id="OGE40125.1"/>
    </source>
</evidence>
<keyword evidence="2" id="KW-0812">Transmembrane</keyword>
<keyword evidence="2" id="KW-0472">Membrane</keyword>
<proteinExistence type="predicted"/>
<protein>
    <recommendedName>
        <fullName evidence="3">DUF11 domain-containing protein</fullName>
    </recommendedName>
</protein>
<dbReference type="AlphaFoldDB" id="A0A1F5KH45"/>
<feature type="compositionally biased region" description="Basic and acidic residues" evidence="1">
    <location>
        <begin position="118"/>
        <end position="127"/>
    </location>
</feature>
<reference evidence="4 5" key="1">
    <citation type="journal article" date="2016" name="Nat. Commun.">
        <title>Thousands of microbial genomes shed light on interconnected biogeochemical processes in an aquifer system.</title>
        <authorList>
            <person name="Anantharaman K."/>
            <person name="Brown C.T."/>
            <person name="Hug L.A."/>
            <person name="Sharon I."/>
            <person name="Castelle C.J."/>
            <person name="Probst A.J."/>
            <person name="Thomas B.C."/>
            <person name="Singh A."/>
            <person name="Wilkins M.J."/>
            <person name="Karaoz U."/>
            <person name="Brodie E.L."/>
            <person name="Williams K.H."/>
            <person name="Hubbard S.S."/>
            <person name="Banfield J.F."/>
        </authorList>
    </citation>
    <scope>NUCLEOTIDE SEQUENCE [LARGE SCALE GENOMIC DNA]</scope>
</reference>
<feature type="domain" description="DUF11" evidence="3">
    <location>
        <begin position="323"/>
        <end position="432"/>
    </location>
</feature>
<name>A0A1F5KH45_9BACT</name>
<evidence type="ECO:0000313" key="5">
    <source>
        <dbReference type="Proteomes" id="UP000177328"/>
    </source>
</evidence>
<sequence>MAATDEFIRNFLASIIRPDQRLFEIEAGGRRLTYSIEQIVKILPRLINQLEPNLRDRVAPLLVGKQPTELIPFLYSAKNTNKTLLEFSNPSTTPQAAEEEALLQQTQDSSLHPAASHPKAEHPEPSHPSRAHPTSAEGHQVGAETVAILTTPLQKNVSTPLKRLGNTLGTFAARNPRIAQSLLFGGAMGALGLVTSGFNPVAAATFAAGGALAPHWKRFGLGKMLGGLGSGIIQSTENILSNRPRTAPASGNEEQSNDGGDQGEGRRDSRPKPGLPLRRFPISPFWLWLIGGLILVVAFILLLSGQGDGKVGDSKDPLSPKNLEITKIGPDQVENDQEITYKITVKYIGDRTASIVVNDQLPQGTKFVDTDSKPAAQPSCTTKLAGVASGSTESGQNISWTLSDLAPQTSTELCLTLLPTEPDVYIVNTVTAMITSVSGEASSDIGFDMTGPSAVPNIDTPISYALTLTYKGNGTGTFEVYDQIPEHTKFLDADSKDGCESQLAPIETTGTVKWTGISLKKGESLKLCLTLQPVDDIVKIANRARAVLVSQTGNDLFTAITFPPNDDTCAGKYTVTINKNPLRKNYGDPACTFNKDDLYALLQQEDPLHADFWFNQGIECESSFDANNYAGPETGTPDAGGAWGLFQMGQGKNGEFDHGDVNWPFQIRNQANYYTNVLVPQGLKLGAYFACAQKVGI</sequence>
<dbReference type="Proteomes" id="UP000177328">
    <property type="component" value="Unassembled WGS sequence"/>
</dbReference>
<gene>
    <name evidence="4" type="ORF">A3D25_04965</name>
</gene>
<feature type="transmembrane region" description="Helical" evidence="2">
    <location>
        <begin position="285"/>
        <end position="305"/>
    </location>
</feature>
<feature type="compositionally biased region" description="Polar residues" evidence="1">
    <location>
        <begin position="85"/>
        <end position="95"/>
    </location>
</feature>
<evidence type="ECO:0000256" key="1">
    <source>
        <dbReference type="SAM" id="MobiDB-lite"/>
    </source>
</evidence>
<dbReference type="EMBL" id="MFDD01000014">
    <property type="protein sequence ID" value="OGE40125.1"/>
    <property type="molecule type" value="Genomic_DNA"/>
</dbReference>
<dbReference type="Pfam" id="PF01345">
    <property type="entry name" value="DUF11"/>
    <property type="match status" value="1"/>
</dbReference>
<comment type="caution">
    <text evidence="4">The sequence shown here is derived from an EMBL/GenBank/DDBJ whole genome shotgun (WGS) entry which is preliminary data.</text>
</comment>
<keyword evidence="2" id="KW-1133">Transmembrane helix</keyword>
<evidence type="ECO:0000259" key="3">
    <source>
        <dbReference type="Pfam" id="PF01345"/>
    </source>
</evidence>
<evidence type="ECO:0000256" key="2">
    <source>
        <dbReference type="SAM" id="Phobius"/>
    </source>
</evidence>
<accession>A0A1F5KH45</accession>
<feature type="region of interest" description="Disordered" evidence="1">
    <location>
        <begin position="85"/>
        <end position="138"/>
    </location>
</feature>
<dbReference type="InterPro" id="IPR001434">
    <property type="entry name" value="OmcB-like_DUF11"/>
</dbReference>
<dbReference type="InterPro" id="IPR047589">
    <property type="entry name" value="DUF11_rpt"/>
</dbReference>
<dbReference type="NCBIfam" id="TIGR01451">
    <property type="entry name" value="B_ant_repeat"/>
    <property type="match status" value="1"/>
</dbReference>
<feature type="region of interest" description="Disordered" evidence="1">
    <location>
        <begin position="242"/>
        <end position="274"/>
    </location>
</feature>